<keyword evidence="1" id="KW-0853">WD repeat</keyword>
<dbReference type="STRING" id="2282107.A0A286UMJ6"/>
<dbReference type="PANTHER" id="PTHR22889">
    <property type="entry name" value="WD REPEAT-CONTAINING PROTEIN 89"/>
    <property type="match status" value="1"/>
</dbReference>
<dbReference type="Gene3D" id="2.130.10.10">
    <property type="entry name" value="YVTN repeat-like/Quinoprotein amine dehydrogenase"/>
    <property type="match status" value="1"/>
</dbReference>
<dbReference type="InParanoid" id="A0A286UMJ6"/>
<dbReference type="InterPro" id="IPR001680">
    <property type="entry name" value="WD40_rpt"/>
</dbReference>
<dbReference type="EMBL" id="NBII01000003">
    <property type="protein sequence ID" value="PAV20808.1"/>
    <property type="molecule type" value="Genomic_DNA"/>
</dbReference>
<dbReference type="OrthoDB" id="25131at2759"/>
<gene>
    <name evidence="3" type="ORF">PNOK_0343500</name>
</gene>
<keyword evidence="4" id="KW-1185">Reference proteome</keyword>
<evidence type="ECO:0000256" key="1">
    <source>
        <dbReference type="ARBA" id="ARBA00022574"/>
    </source>
</evidence>
<evidence type="ECO:0000313" key="4">
    <source>
        <dbReference type="Proteomes" id="UP000217199"/>
    </source>
</evidence>
<dbReference type="InterPro" id="IPR015943">
    <property type="entry name" value="WD40/YVTN_repeat-like_dom_sf"/>
</dbReference>
<sequence>MADQPLSLSSTFANSSRTLSSTVLQDSAYVISLASLQSHYALATSAPSNAIHLLDKSDWCPAVSYELRTRRCSQDMGRTIRCRGNSNFLVSNSGRKLPLLSCDVSPDGLTAAAGSVLQGNDATILYWDLRNPAAPLRKHTSTHSDDITAVHFSQAGSTQTLLSASTDGLLCFSDPLEDDEDEANTSVRNWGCSISKAGWTRSENGQPQVWAVSDMETVSIWTDELDSVQDVDRDRLMYPGFALPWVTDYIIDGHTTRSGSFHVFAGSNEGDLALLTPGEPGAPWSLEQVFTRGHTEIVRCALWDESSGILLTGAKTLN</sequence>
<dbReference type="SMART" id="SM00320">
    <property type="entry name" value="WD40"/>
    <property type="match status" value="3"/>
</dbReference>
<keyword evidence="2" id="KW-0677">Repeat</keyword>
<dbReference type="InterPro" id="IPR039328">
    <property type="entry name" value="WDR89"/>
</dbReference>
<dbReference type="Proteomes" id="UP000217199">
    <property type="component" value="Unassembled WGS sequence"/>
</dbReference>
<organism evidence="3 4">
    <name type="scientific">Pyrrhoderma noxium</name>
    <dbReference type="NCBI Taxonomy" id="2282107"/>
    <lineage>
        <taxon>Eukaryota</taxon>
        <taxon>Fungi</taxon>
        <taxon>Dikarya</taxon>
        <taxon>Basidiomycota</taxon>
        <taxon>Agaricomycotina</taxon>
        <taxon>Agaricomycetes</taxon>
        <taxon>Hymenochaetales</taxon>
        <taxon>Hymenochaetaceae</taxon>
        <taxon>Pyrrhoderma</taxon>
    </lineage>
</organism>
<dbReference type="SUPFAM" id="SSF50978">
    <property type="entry name" value="WD40 repeat-like"/>
    <property type="match status" value="1"/>
</dbReference>
<comment type="caution">
    <text evidence="3">The sequence shown here is derived from an EMBL/GenBank/DDBJ whole genome shotgun (WGS) entry which is preliminary data.</text>
</comment>
<accession>A0A286UMJ6</accession>
<evidence type="ECO:0000256" key="2">
    <source>
        <dbReference type="ARBA" id="ARBA00022737"/>
    </source>
</evidence>
<evidence type="ECO:0000313" key="3">
    <source>
        <dbReference type="EMBL" id="PAV20808.1"/>
    </source>
</evidence>
<proteinExistence type="predicted"/>
<name>A0A286UMJ6_9AGAM</name>
<dbReference type="PANTHER" id="PTHR22889:SF0">
    <property type="entry name" value="WD REPEAT-CONTAINING PROTEIN 89"/>
    <property type="match status" value="1"/>
</dbReference>
<dbReference type="Pfam" id="PF00400">
    <property type="entry name" value="WD40"/>
    <property type="match status" value="1"/>
</dbReference>
<dbReference type="InterPro" id="IPR036322">
    <property type="entry name" value="WD40_repeat_dom_sf"/>
</dbReference>
<dbReference type="AlphaFoldDB" id="A0A286UMJ6"/>
<reference evidence="3 4" key="1">
    <citation type="journal article" date="2017" name="Mol. Ecol.">
        <title>Comparative and population genomic landscape of Phellinus noxius: A hypervariable fungus causing root rot in trees.</title>
        <authorList>
            <person name="Chung C.L."/>
            <person name="Lee T.J."/>
            <person name="Akiba M."/>
            <person name="Lee H.H."/>
            <person name="Kuo T.H."/>
            <person name="Liu D."/>
            <person name="Ke H.M."/>
            <person name="Yokoi T."/>
            <person name="Roa M.B."/>
            <person name="Lu M.J."/>
            <person name="Chang Y.Y."/>
            <person name="Ann P.J."/>
            <person name="Tsai J.N."/>
            <person name="Chen C.Y."/>
            <person name="Tzean S.S."/>
            <person name="Ota Y."/>
            <person name="Hattori T."/>
            <person name="Sahashi N."/>
            <person name="Liou R.F."/>
            <person name="Kikuchi T."/>
            <person name="Tsai I.J."/>
        </authorList>
    </citation>
    <scope>NUCLEOTIDE SEQUENCE [LARGE SCALE GENOMIC DNA]</scope>
    <source>
        <strain evidence="3 4">FFPRI411160</strain>
    </source>
</reference>
<protein>
    <submittedName>
        <fullName evidence="3">WD40 domain containing protein</fullName>
    </submittedName>
</protein>